<dbReference type="Gene3D" id="3.90.70.80">
    <property type="match status" value="1"/>
</dbReference>
<organism evidence="7 8">
    <name type="scientific">Kalanchoe fedtschenkoi</name>
    <name type="common">Lavender scallops</name>
    <name type="synonym">South American air plant</name>
    <dbReference type="NCBI Taxonomy" id="63787"/>
    <lineage>
        <taxon>Eukaryota</taxon>
        <taxon>Viridiplantae</taxon>
        <taxon>Streptophyta</taxon>
        <taxon>Embryophyta</taxon>
        <taxon>Tracheophyta</taxon>
        <taxon>Spermatophyta</taxon>
        <taxon>Magnoliopsida</taxon>
        <taxon>eudicotyledons</taxon>
        <taxon>Gunneridae</taxon>
        <taxon>Pentapetalae</taxon>
        <taxon>Saxifragales</taxon>
        <taxon>Crassulaceae</taxon>
        <taxon>Kalanchoe</taxon>
    </lineage>
</organism>
<evidence type="ECO:0000256" key="4">
    <source>
        <dbReference type="ARBA" id="ARBA00022786"/>
    </source>
</evidence>
<dbReference type="Gramene" id="Kaladp0002s0081.1.v1.1">
    <property type="protein sequence ID" value="Kaladp0002s0081.1.v1.1"/>
    <property type="gene ID" value="Kaladp0002s0081.v1.1"/>
</dbReference>
<keyword evidence="5" id="KW-0378">Hydrolase</keyword>
<sequence length="365" mass="42219">MTYEHDSELARWGLRLLEGDEEDRNKYIGCSVSSFESGGGPISSSEYNSDISHYRVLIQHDPYSRGNYQTESSNVQNDEIIAQTLQEELSQLDVTEESEFHESQQNSESVYQQDWHNPSLGEYYTGQEHGWEDGNAELVPSSTFPSTHENFHDGEEYPYSLELMDESELDGEVGKRLNQMIPVPHVPKVNGEIPSLDDATSDYERLVHRLKVYNLVELKVQGDGNCQFRALSDQFYRTPEHHKFVRRQVVKQLQSHPEVYQEYVPMTFGEYLKKISKSGEWGDHVTLQSAADSYGVRIVVITSFKDTCYIEILPEVQKSNRVIYLSFWAEVHYNSIYPQGDSDSDMHSVNEFKKKRRWWSLGSKN</sequence>
<dbReference type="InterPro" id="IPR003323">
    <property type="entry name" value="OTU_dom"/>
</dbReference>
<keyword evidence="8" id="KW-1185">Reference proteome</keyword>
<dbReference type="InterPro" id="IPR038765">
    <property type="entry name" value="Papain-like_cys_pep_sf"/>
</dbReference>
<accession>A0A7N0R9K0</accession>
<dbReference type="InterPro" id="IPR050704">
    <property type="entry name" value="Peptidase_C85-like"/>
</dbReference>
<protein>
    <recommendedName>
        <fullName evidence="3">ubiquitinyl hydrolase 1</fullName>
        <ecNumber evidence="3">3.4.19.12</ecNumber>
    </recommendedName>
</protein>
<evidence type="ECO:0000313" key="8">
    <source>
        <dbReference type="Proteomes" id="UP000594263"/>
    </source>
</evidence>
<dbReference type="PROSITE" id="PS50802">
    <property type="entry name" value="OTU"/>
    <property type="match status" value="1"/>
</dbReference>
<dbReference type="AlphaFoldDB" id="A0A7N0R9K0"/>
<evidence type="ECO:0000259" key="6">
    <source>
        <dbReference type="PROSITE" id="PS50802"/>
    </source>
</evidence>
<reference evidence="7" key="1">
    <citation type="submission" date="2021-01" db="UniProtKB">
        <authorList>
            <consortium name="EnsemblPlants"/>
        </authorList>
    </citation>
    <scope>IDENTIFICATION</scope>
</reference>
<dbReference type="EnsemblPlants" id="Kaladp0002s0081.1.v1.1">
    <property type="protein sequence ID" value="Kaladp0002s0081.1.v1.1"/>
    <property type="gene ID" value="Kaladp0002s0081.v1.1"/>
</dbReference>
<dbReference type="GO" id="GO:0004843">
    <property type="term" value="F:cysteine-type deubiquitinase activity"/>
    <property type="evidence" value="ECO:0007669"/>
    <property type="project" value="UniProtKB-EC"/>
</dbReference>
<evidence type="ECO:0000256" key="1">
    <source>
        <dbReference type="ARBA" id="ARBA00000707"/>
    </source>
</evidence>
<keyword evidence="4" id="KW-0833">Ubl conjugation pathway</keyword>
<feature type="domain" description="OTU" evidence="6">
    <location>
        <begin position="215"/>
        <end position="339"/>
    </location>
</feature>
<evidence type="ECO:0000256" key="5">
    <source>
        <dbReference type="ARBA" id="ARBA00022801"/>
    </source>
</evidence>
<proteinExistence type="inferred from homology"/>
<dbReference type="SUPFAM" id="SSF54001">
    <property type="entry name" value="Cysteine proteinases"/>
    <property type="match status" value="1"/>
</dbReference>
<comment type="catalytic activity">
    <reaction evidence="1">
        <text>Thiol-dependent hydrolysis of ester, thioester, amide, peptide and isopeptide bonds formed by the C-terminal Gly of ubiquitin (a 76-residue protein attached to proteins as an intracellular targeting signal).</text>
        <dbReference type="EC" id="3.4.19.12"/>
    </reaction>
</comment>
<dbReference type="Proteomes" id="UP000594263">
    <property type="component" value="Unplaced"/>
</dbReference>
<dbReference type="PANTHER" id="PTHR12419:SF90">
    <property type="entry name" value="OS02G0819500 PROTEIN"/>
    <property type="match status" value="1"/>
</dbReference>
<dbReference type="GO" id="GO:0016579">
    <property type="term" value="P:protein deubiquitination"/>
    <property type="evidence" value="ECO:0007669"/>
    <property type="project" value="TreeGrafter"/>
</dbReference>
<comment type="similarity">
    <text evidence="2">Belongs to the peptidase C85 family.</text>
</comment>
<dbReference type="Pfam" id="PF02338">
    <property type="entry name" value="OTU"/>
    <property type="match status" value="1"/>
</dbReference>
<evidence type="ECO:0000256" key="2">
    <source>
        <dbReference type="ARBA" id="ARBA00010407"/>
    </source>
</evidence>
<evidence type="ECO:0000256" key="3">
    <source>
        <dbReference type="ARBA" id="ARBA00012759"/>
    </source>
</evidence>
<dbReference type="FunFam" id="3.90.70.80:FF:000001">
    <property type="entry name" value="OTU domain-containing protein"/>
    <property type="match status" value="1"/>
</dbReference>
<dbReference type="CDD" id="cd22751">
    <property type="entry name" value="OTU_plant_OTU9-like"/>
    <property type="match status" value="1"/>
</dbReference>
<name>A0A7N0R9K0_KALFE</name>
<evidence type="ECO:0000313" key="7">
    <source>
        <dbReference type="EnsemblPlants" id="Kaladp0002s0081.1.v1.1"/>
    </source>
</evidence>
<dbReference type="PANTHER" id="PTHR12419">
    <property type="entry name" value="OTU DOMAIN CONTAINING PROTEIN"/>
    <property type="match status" value="1"/>
</dbReference>
<dbReference type="EC" id="3.4.19.12" evidence="3"/>